<feature type="non-terminal residue" evidence="1">
    <location>
        <position position="75"/>
    </location>
</feature>
<evidence type="ECO:0000313" key="1">
    <source>
        <dbReference type="EMBL" id="CAG8753520.1"/>
    </source>
</evidence>
<protein>
    <submittedName>
        <fullName evidence="1">2513_t:CDS:1</fullName>
    </submittedName>
</protein>
<organism evidence="1 2">
    <name type="scientific">Ambispora leptoticha</name>
    <dbReference type="NCBI Taxonomy" id="144679"/>
    <lineage>
        <taxon>Eukaryota</taxon>
        <taxon>Fungi</taxon>
        <taxon>Fungi incertae sedis</taxon>
        <taxon>Mucoromycota</taxon>
        <taxon>Glomeromycotina</taxon>
        <taxon>Glomeromycetes</taxon>
        <taxon>Archaeosporales</taxon>
        <taxon>Ambisporaceae</taxon>
        <taxon>Ambispora</taxon>
    </lineage>
</organism>
<name>A0A9N9NR27_9GLOM</name>
<evidence type="ECO:0000313" key="2">
    <source>
        <dbReference type="Proteomes" id="UP000789508"/>
    </source>
</evidence>
<dbReference type="EMBL" id="CAJVPS010042156">
    <property type="protein sequence ID" value="CAG8753520.1"/>
    <property type="molecule type" value="Genomic_DNA"/>
</dbReference>
<feature type="non-terminal residue" evidence="1">
    <location>
        <position position="1"/>
    </location>
</feature>
<reference evidence="1" key="1">
    <citation type="submission" date="2021-06" db="EMBL/GenBank/DDBJ databases">
        <authorList>
            <person name="Kallberg Y."/>
            <person name="Tangrot J."/>
            <person name="Rosling A."/>
        </authorList>
    </citation>
    <scope>NUCLEOTIDE SEQUENCE</scope>
    <source>
        <strain evidence="1">FL130A</strain>
    </source>
</reference>
<sequence length="75" mass="8461">SSFYKFASIKVNSHKSILTTNSTTPDKSILFDNEQLTAIKNRTPFNYLVAWFLTSGKPISVQKEIIAKAIINLKK</sequence>
<gene>
    <name evidence="1" type="ORF">ALEPTO_LOCUS13387</name>
</gene>
<keyword evidence="2" id="KW-1185">Reference proteome</keyword>
<comment type="caution">
    <text evidence="1">The sequence shown here is derived from an EMBL/GenBank/DDBJ whole genome shotgun (WGS) entry which is preliminary data.</text>
</comment>
<dbReference type="AlphaFoldDB" id="A0A9N9NR27"/>
<proteinExistence type="predicted"/>
<accession>A0A9N9NR27</accession>
<dbReference type="Proteomes" id="UP000789508">
    <property type="component" value="Unassembled WGS sequence"/>
</dbReference>